<dbReference type="EMBL" id="BK059118">
    <property type="protein sequence ID" value="DAE32157.1"/>
    <property type="molecule type" value="Genomic_DNA"/>
</dbReference>
<protein>
    <submittedName>
        <fullName evidence="2">Transcriptional regulator, AbiEi antitoxin, Type IV TA system</fullName>
    </submittedName>
</protein>
<evidence type="ECO:0000259" key="1">
    <source>
        <dbReference type="Pfam" id="PF17194"/>
    </source>
</evidence>
<evidence type="ECO:0000313" key="2">
    <source>
        <dbReference type="EMBL" id="DAE32157.1"/>
    </source>
</evidence>
<dbReference type="Pfam" id="PF17194">
    <property type="entry name" value="AbiEi_3_N"/>
    <property type="match status" value="1"/>
</dbReference>
<organism evidence="2">
    <name type="scientific">virus sp. ctLpa4</name>
    <dbReference type="NCBI Taxonomy" id="2825814"/>
    <lineage>
        <taxon>Viruses</taxon>
    </lineage>
</organism>
<dbReference type="InterPro" id="IPR021561">
    <property type="entry name" value="AbiEi_3"/>
</dbReference>
<reference evidence="2" key="1">
    <citation type="journal article" date="2021" name="Proc. Natl. Acad. Sci. U.S.A.">
        <title>A Catalog of Tens of Thousands of Viruses from Human Metagenomes Reveals Hidden Associations with Chronic Diseases.</title>
        <authorList>
            <person name="Tisza M.J."/>
            <person name="Buck C.B."/>
        </authorList>
    </citation>
    <scope>NUCLEOTIDE SEQUENCE</scope>
    <source>
        <strain evidence="2">CtLpa4</strain>
    </source>
</reference>
<accession>A0A8S5RM66</accession>
<dbReference type="InterPro" id="IPR033455">
    <property type="entry name" value="AbiEi_3_N"/>
</dbReference>
<dbReference type="Pfam" id="PF11459">
    <property type="entry name" value="AbiEi_3"/>
    <property type="match status" value="1"/>
</dbReference>
<sequence>MQYFCMVNIVKFIIKANMATKIQQILESHPNSSLFFGNWLTKQGLNSKEQHSYMKRGWLTRISKGVYALKGKSPTLLQTVAAYNSQLGKQCIVGAYTALELRGYSHYLSLGKPKAYLFTDKENKLPLWIVQGNWDMAVKYMTTSFLGTDLKAVEPMVVESNSLLVSSPERAFLECLHLPDAASSLLDMYYIMESLTTLRPKLVQSLLESCTSQKVKRLFVYMAEKAAHPWFKALKLDSVTLSTSRYMIVPTGKYIAKYNMTIPKELAEYE</sequence>
<name>A0A8S5RM66_9VIRU</name>
<proteinExistence type="predicted"/>
<feature type="domain" description="Transcriptional regulator AbiEi antitoxin N-terminal" evidence="1">
    <location>
        <begin position="18"/>
        <end position="110"/>
    </location>
</feature>